<organism evidence="1">
    <name type="scientific">Arion vulgaris</name>
    <dbReference type="NCBI Taxonomy" id="1028688"/>
    <lineage>
        <taxon>Eukaryota</taxon>
        <taxon>Metazoa</taxon>
        <taxon>Spiralia</taxon>
        <taxon>Lophotrochozoa</taxon>
        <taxon>Mollusca</taxon>
        <taxon>Gastropoda</taxon>
        <taxon>Heterobranchia</taxon>
        <taxon>Euthyneura</taxon>
        <taxon>Panpulmonata</taxon>
        <taxon>Eupulmonata</taxon>
        <taxon>Stylommatophora</taxon>
        <taxon>Helicina</taxon>
        <taxon>Arionoidea</taxon>
        <taxon>Arionidae</taxon>
        <taxon>Arion</taxon>
    </lineage>
</organism>
<gene>
    <name evidence="1" type="primary">ORF101106</name>
</gene>
<dbReference type="AlphaFoldDB" id="A0A0B7A9M7"/>
<proteinExistence type="predicted"/>
<accession>A0A0B7A9M7</accession>
<dbReference type="EMBL" id="HACG01029830">
    <property type="protein sequence ID" value="CEK76695.1"/>
    <property type="molecule type" value="Transcribed_RNA"/>
</dbReference>
<protein>
    <submittedName>
        <fullName evidence="1">Uncharacterized protein</fullName>
    </submittedName>
</protein>
<reference evidence="1" key="1">
    <citation type="submission" date="2014-12" db="EMBL/GenBank/DDBJ databases">
        <title>Insight into the proteome of Arion vulgaris.</title>
        <authorList>
            <person name="Aradska J."/>
            <person name="Bulat T."/>
            <person name="Smidak R."/>
            <person name="Sarate P."/>
            <person name="Gangsoo J."/>
            <person name="Sialana F."/>
            <person name="Bilban M."/>
            <person name="Lubec G."/>
        </authorList>
    </citation>
    <scope>NUCLEOTIDE SEQUENCE</scope>
    <source>
        <tissue evidence="1">Skin</tissue>
    </source>
</reference>
<evidence type="ECO:0000313" key="1">
    <source>
        <dbReference type="EMBL" id="CEK76695.1"/>
    </source>
</evidence>
<name>A0A0B7A9M7_9EUPU</name>
<sequence length="86" mass="9518">MGRMDPDRYYHGQLLQRYPATLSLLLGENVENGTSKAEFEIKQLIEDIASVVVVGLHHNKKSGWGFLDSVHGKAQQSGAHMTTLPV</sequence>